<comment type="subcellular location">
    <subcellularLocation>
        <location evidence="1">Membrane</location>
        <topology evidence="1">Single-pass membrane protein</topology>
    </subcellularLocation>
</comment>
<evidence type="ECO:0000256" key="4">
    <source>
        <dbReference type="ARBA" id="ARBA00022989"/>
    </source>
</evidence>
<dbReference type="Proteomes" id="UP000694388">
    <property type="component" value="Unplaced"/>
</dbReference>
<dbReference type="PANTHER" id="PTHR31396:SF2">
    <property type="entry name" value="PROTEIN FAM163B"/>
    <property type="match status" value="1"/>
</dbReference>
<dbReference type="AlphaFoldDB" id="A0A8C4RDV6"/>
<dbReference type="InterPro" id="IPR029379">
    <property type="entry name" value="FAM163"/>
</dbReference>
<evidence type="ECO:0000256" key="6">
    <source>
        <dbReference type="SAM" id="MobiDB-lite"/>
    </source>
</evidence>
<evidence type="ECO:0000256" key="3">
    <source>
        <dbReference type="ARBA" id="ARBA00022692"/>
    </source>
</evidence>
<dbReference type="PANTHER" id="PTHR31396">
    <property type="entry name" value="PROTEIN FAM163B MEMBER"/>
    <property type="match status" value="1"/>
</dbReference>
<keyword evidence="9" id="KW-1185">Reference proteome</keyword>
<protein>
    <submittedName>
        <fullName evidence="8">Si:dkey-193b15.8</fullName>
    </submittedName>
</protein>
<evidence type="ECO:0000256" key="5">
    <source>
        <dbReference type="ARBA" id="ARBA00023136"/>
    </source>
</evidence>
<evidence type="ECO:0000313" key="9">
    <source>
        <dbReference type="Proteomes" id="UP000694388"/>
    </source>
</evidence>
<accession>A0A8C4RDV6</accession>
<dbReference type="InterPro" id="IPR040280">
    <property type="entry name" value="FAM163B"/>
</dbReference>
<dbReference type="GO" id="GO:0016020">
    <property type="term" value="C:membrane"/>
    <property type="evidence" value="ECO:0007669"/>
    <property type="project" value="UniProtKB-SubCell"/>
</dbReference>
<name>A0A8C4RDV6_EPTBU</name>
<keyword evidence="4 7" id="KW-1133">Transmembrane helix</keyword>
<sequence>MTAGTVVITGGILATVILLCIIAVLCYCRLQYYCCKREPGKIDEDEAEESVQLHMHCNSHLTSCHDTLQNNVELPPYLDDITQESCCLHCDSDTIKGSLDNSSEGTVGIGRTCCKAGLPYYIRIPTMEPMRNGGCRVPFSSPSSYRQTSDIQPGVSEIPGQPQFISGSLWPQVSLSRSISTDV</sequence>
<reference evidence="8" key="2">
    <citation type="submission" date="2025-09" db="UniProtKB">
        <authorList>
            <consortium name="Ensembl"/>
        </authorList>
    </citation>
    <scope>IDENTIFICATION</scope>
</reference>
<keyword evidence="3 7" id="KW-0812">Transmembrane</keyword>
<feature type="compositionally biased region" description="Polar residues" evidence="6">
    <location>
        <begin position="140"/>
        <end position="151"/>
    </location>
</feature>
<comment type="similarity">
    <text evidence="2">Belongs to the FAM163 family.</text>
</comment>
<dbReference type="Ensembl" id="ENSEBUT00000028532.1">
    <property type="protein sequence ID" value="ENSEBUP00000027956.1"/>
    <property type="gene ID" value="ENSEBUG00000017085.1"/>
</dbReference>
<keyword evidence="5 7" id="KW-0472">Membrane</keyword>
<dbReference type="GeneTree" id="ENSGT00940000159228"/>
<proteinExistence type="inferred from homology"/>
<feature type="region of interest" description="Disordered" evidence="6">
    <location>
        <begin position="138"/>
        <end position="158"/>
    </location>
</feature>
<evidence type="ECO:0000256" key="1">
    <source>
        <dbReference type="ARBA" id="ARBA00004167"/>
    </source>
</evidence>
<organism evidence="8 9">
    <name type="scientific">Eptatretus burgeri</name>
    <name type="common">Inshore hagfish</name>
    <dbReference type="NCBI Taxonomy" id="7764"/>
    <lineage>
        <taxon>Eukaryota</taxon>
        <taxon>Metazoa</taxon>
        <taxon>Chordata</taxon>
        <taxon>Craniata</taxon>
        <taxon>Vertebrata</taxon>
        <taxon>Cyclostomata</taxon>
        <taxon>Myxini</taxon>
        <taxon>Myxiniformes</taxon>
        <taxon>Myxinidae</taxon>
        <taxon>Eptatretinae</taxon>
        <taxon>Eptatretus</taxon>
    </lineage>
</organism>
<dbReference type="Pfam" id="PF15069">
    <property type="entry name" value="FAM163"/>
    <property type="match status" value="1"/>
</dbReference>
<evidence type="ECO:0000256" key="7">
    <source>
        <dbReference type="SAM" id="Phobius"/>
    </source>
</evidence>
<feature type="transmembrane region" description="Helical" evidence="7">
    <location>
        <begin position="6"/>
        <end position="28"/>
    </location>
</feature>
<evidence type="ECO:0000313" key="8">
    <source>
        <dbReference type="Ensembl" id="ENSEBUP00000027956.1"/>
    </source>
</evidence>
<reference evidence="8" key="1">
    <citation type="submission" date="2025-08" db="UniProtKB">
        <authorList>
            <consortium name="Ensembl"/>
        </authorList>
    </citation>
    <scope>IDENTIFICATION</scope>
</reference>
<evidence type="ECO:0000256" key="2">
    <source>
        <dbReference type="ARBA" id="ARBA00006760"/>
    </source>
</evidence>